<proteinExistence type="predicted"/>
<dbReference type="AlphaFoldDB" id="A0A1J5RH12"/>
<name>A0A1J5RH12_9ZZZZ</name>
<evidence type="ECO:0000313" key="1">
    <source>
        <dbReference type="EMBL" id="OIQ95408.1"/>
    </source>
</evidence>
<gene>
    <name evidence="1" type="ORF">GALL_225690</name>
</gene>
<comment type="caution">
    <text evidence="1">The sequence shown here is derived from an EMBL/GenBank/DDBJ whole genome shotgun (WGS) entry which is preliminary data.</text>
</comment>
<protein>
    <submittedName>
        <fullName evidence="1">Uncharacterized protein</fullName>
    </submittedName>
</protein>
<sequence length="251" mass="27100">MPPATLPSESGPVAKPDRADTAVRSGMHQTDTLPSMNALREELAAMAARLIVEDGLDYATAKRKATHQILGPGAHPEVQPDNTDVLTQVRLYLALFHGDEHPSLLWNLRRAALGLMEEFAEFRPHLAGAVWNGTATAHSALHVLLFADDTKAVEIHCINRNLAYRASEAPHYAGRAPVERLEFEWPMPSGATTRHPTVIASLSLYPLKDERGVLLRAPRSSGKPAERGNMQAVRALVEAGPAASPPIGASL</sequence>
<dbReference type="EMBL" id="MLJW01000167">
    <property type="protein sequence ID" value="OIQ95408.1"/>
    <property type="molecule type" value="Genomic_DNA"/>
</dbReference>
<organism evidence="1">
    <name type="scientific">mine drainage metagenome</name>
    <dbReference type="NCBI Taxonomy" id="410659"/>
    <lineage>
        <taxon>unclassified sequences</taxon>
        <taxon>metagenomes</taxon>
        <taxon>ecological metagenomes</taxon>
    </lineage>
</organism>
<accession>A0A1J5RH12</accession>
<reference evidence="1" key="1">
    <citation type="submission" date="2016-10" db="EMBL/GenBank/DDBJ databases">
        <title>Sequence of Gallionella enrichment culture.</title>
        <authorList>
            <person name="Poehlein A."/>
            <person name="Muehling M."/>
            <person name="Daniel R."/>
        </authorList>
    </citation>
    <scope>NUCLEOTIDE SEQUENCE</scope>
</reference>